<dbReference type="EMBL" id="CP001899">
    <property type="protein sequence ID" value="ADC65729.1"/>
    <property type="molecule type" value="Genomic_DNA"/>
</dbReference>
<evidence type="ECO:0000313" key="3">
    <source>
        <dbReference type="EMBL" id="ADC65729.1"/>
    </source>
</evidence>
<proteinExistence type="predicted"/>
<dbReference type="GO" id="GO:0031419">
    <property type="term" value="F:cobalamin binding"/>
    <property type="evidence" value="ECO:0007669"/>
    <property type="project" value="InterPro"/>
</dbReference>
<dbReference type="PANTHER" id="PTHR48101:SF1">
    <property type="entry name" value="METHYLMALONYL-COA MUTASE, LARGE SUBUNIT"/>
    <property type="match status" value="1"/>
</dbReference>
<dbReference type="PANTHER" id="PTHR48101">
    <property type="entry name" value="METHYLMALONYL-COA MUTASE, MITOCHONDRIAL-RELATED"/>
    <property type="match status" value="1"/>
</dbReference>
<dbReference type="PaxDb" id="589924-Ferp_1580"/>
<evidence type="ECO:0000259" key="2">
    <source>
        <dbReference type="Pfam" id="PF01642"/>
    </source>
</evidence>
<dbReference type="OrthoDB" id="38408at2157"/>
<dbReference type="EC" id="5.4.99.2" evidence="3"/>
<sequence>MEDELKKKEIERIRKKREEWEKNCLQPFLEKAGERDYPFETLSGIEVKRVYDPEDIAHIDFVRDIGYPGEFPFTRGVYPTMYRGRLWTMRQFSGFGTAEDTNRRWKMLLKEGQTGLSTAFDFPTLMGLDSDDPLADGEVGKVGVAVDTLKDFEILFDGIPLDKISTSFTINPPAAIILAMYTAIGDMQGVPRDQLRGTIQNDMLKEFHAQNTIVLPPEPSVKIIVDIFEWGIENVPKFNLISISGYHIREAGSTAVQELAFTIADGMAYVEAAMERGIDVDRLAPQLSFFFNAHNNFFEEIAKFRAARRMWAKIMRDEFGAKNPRSWWMKFHVQTAGCTLTAQQPLNNIVRVTIQAMAAVLGGCQSLHTNSFDEAWALPSEEAVRVALRTQQIIAYESGIPDTIDPLAGSYYVEWLTDKMEKLAWKYIEEIRKMGEGSVLQGVLRGIENGFFVKEISNAAAKYQKEVEEGRRIIVGVNKFTIKEKLKIPILKVDPEVQRRQIERLKKVKAERDNEAVKEALEWLRNAAENDENVMPPILEAVKNYATVGEIMGVLKEVYGTYRKPIII</sequence>
<feature type="domain" description="Methylmalonyl-CoA mutase alpha/beta chain catalytic" evidence="2">
    <location>
        <begin position="41"/>
        <end position="560"/>
    </location>
</feature>
<dbReference type="Gene3D" id="3.20.20.240">
    <property type="entry name" value="Methylmalonyl-CoA mutase"/>
    <property type="match status" value="1"/>
</dbReference>
<dbReference type="AlphaFoldDB" id="D3RZ16"/>
<reference evidence="3 4" key="2">
    <citation type="journal article" date="2011" name="Stand. Genomic Sci.">
        <title>Complete genome sequence of Ferroglobus placidus AEDII12DO.</title>
        <authorList>
            <person name="Anderson I."/>
            <person name="Risso C."/>
            <person name="Holmes D."/>
            <person name="Lucas S."/>
            <person name="Copeland A."/>
            <person name="Lapidus A."/>
            <person name="Cheng J.F."/>
            <person name="Bruce D."/>
            <person name="Goodwin L."/>
            <person name="Pitluck S."/>
            <person name="Saunders E."/>
            <person name="Brettin T."/>
            <person name="Detter J.C."/>
            <person name="Han C."/>
            <person name="Tapia R."/>
            <person name="Larimer F."/>
            <person name="Land M."/>
            <person name="Hauser L."/>
            <person name="Woyke T."/>
            <person name="Lovley D."/>
            <person name="Kyrpides N."/>
            <person name="Ivanova N."/>
        </authorList>
    </citation>
    <scope>NUCLEOTIDE SEQUENCE [LARGE SCALE GENOMIC DNA]</scope>
    <source>
        <strain evidence="4">DSM 10642 / AEDII12DO</strain>
    </source>
</reference>
<dbReference type="GeneID" id="8779101"/>
<dbReference type="CDD" id="cd03680">
    <property type="entry name" value="MM_CoA_mutase_ICM_like"/>
    <property type="match status" value="1"/>
</dbReference>
<dbReference type="STRING" id="589924.Ferp_1580"/>
<dbReference type="NCBIfam" id="TIGR00641">
    <property type="entry name" value="acid_CoA_mut_N"/>
    <property type="match status" value="1"/>
</dbReference>
<dbReference type="InterPro" id="IPR016176">
    <property type="entry name" value="Cbl-dep_enz_cat"/>
</dbReference>
<dbReference type="KEGG" id="fpl:Ferp_1580"/>
<organism evidence="3 4">
    <name type="scientific">Ferroglobus placidus (strain DSM 10642 / AEDII12DO)</name>
    <dbReference type="NCBI Taxonomy" id="589924"/>
    <lineage>
        <taxon>Archaea</taxon>
        <taxon>Methanobacteriati</taxon>
        <taxon>Methanobacteriota</taxon>
        <taxon>Archaeoglobi</taxon>
        <taxon>Archaeoglobales</taxon>
        <taxon>Archaeoglobaceae</taxon>
        <taxon>Ferroglobus</taxon>
    </lineage>
</organism>
<protein>
    <submittedName>
        <fullName evidence="3">Methylmalonyl-CoA mutase, large subunit</fullName>
        <ecNumber evidence="3">5.4.99.2</ecNumber>
    </submittedName>
</protein>
<keyword evidence="4" id="KW-1185">Reference proteome</keyword>
<dbReference type="Proteomes" id="UP000002613">
    <property type="component" value="Chromosome"/>
</dbReference>
<evidence type="ECO:0000256" key="1">
    <source>
        <dbReference type="ARBA" id="ARBA00023235"/>
    </source>
</evidence>
<reference evidence="4" key="1">
    <citation type="submission" date="2010-02" db="EMBL/GenBank/DDBJ databases">
        <title>Complete sequence of Ferroglobus placidus DSM 10642.</title>
        <authorList>
            <consortium name="US DOE Joint Genome Institute"/>
            <person name="Lucas S."/>
            <person name="Copeland A."/>
            <person name="Lapidus A."/>
            <person name="Cheng J.-F."/>
            <person name="Bruce D."/>
            <person name="Goodwin L."/>
            <person name="Pitluck S."/>
            <person name="Saunders E."/>
            <person name="Brettin T."/>
            <person name="Detter J.C."/>
            <person name="Han C."/>
            <person name="Tapia R."/>
            <person name="Larimer F."/>
            <person name="Land M."/>
            <person name="Hauser L."/>
            <person name="Kyrpides N."/>
            <person name="Ivanova N."/>
            <person name="Holmes D."/>
            <person name="Lovley D."/>
            <person name="Kyrpides N."/>
            <person name="Anderson I.J."/>
            <person name="Woyke T."/>
        </authorList>
    </citation>
    <scope>NUCLEOTIDE SEQUENCE [LARGE SCALE GENOMIC DNA]</scope>
    <source>
        <strain evidence="4">DSM 10642 / AEDII12DO</strain>
    </source>
</reference>
<name>D3RZ16_FERPA</name>
<dbReference type="RefSeq" id="WP_012966069.1">
    <property type="nucleotide sequence ID" value="NC_013849.1"/>
</dbReference>
<gene>
    <name evidence="3" type="ordered locus">Ferp_1580</name>
</gene>
<keyword evidence="1 3" id="KW-0413">Isomerase</keyword>
<accession>D3RZ16</accession>
<dbReference type="InterPro" id="IPR006098">
    <property type="entry name" value="MMCoA_mutase_a_cat"/>
</dbReference>
<dbReference type="HOGENOM" id="CLU_009523_5_1_2"/>
<dbReference type="eggNOG" id="arCOG04232">
    <property type="taxonomic scope" value="Archaea"/>
</dbReference>
<dbReference type="InterPro" id="IPR006099">
    <property type="entry name" value="MeMalonylCoA_mutase_a/b_cat"/>
</dbReference>
<dbReference type="GO" id="GO:0004494">
    <property type="term" value="F:methylmalonyl-CoA mutase activity"/>
    <property type="evidence" value="ECO:0007669"/>
    <property type="project" value="UniProtKB-EC"/>
</dbReference>
<dbReference type="Pfam" id="PF01642">
    <property type="entry name" value="MM_CoA_mutase"/>
    <property type="match status" value="1"/>
</dbReference>
<evidence type="ECO:0000313" key="4">
    <source>
        <dbReference type="Proteomes" id="UP000002613"/>
    </source>
</evidence>
<dbReference type="SUPFAM" id="SSF51703">
    <property type="entry name" value="Cobalamin (vitamin B12)-dependent enzymes"/>
    <property type="match status" value="1"/>
</dbReference>